<keyword evidence="3" id="KW-1185">Reference proteome</keyword>
<dbReference type="AlphaFoldDB" id="A0A9D4FKS0"/>
<reference evidence="2" key="2">
    <citation type="submission" date="2020-11" db="EMBL/GenBank/DDBJ databases">
        <authorList>
            <person name="McCartney M.A."/>
            <person name="Auch B."/>
            <person name="Kono T."/>
            <person name="Mallez S."/>
            <person name="Becker A."/>
            <person name="Gohl D.M."/>
            <person name="Silverstein K.A.T."/>
            <person name="Koren S."/>
            <person name="Bechman K.B."/>
            <person name="Herman A."/>
            <person name="Abrahante J.E."/>
            <person name="Garbe J."/>
        </authorList>
    </citation>
    <scope>NUCLEOTIDE SEQUENCE</scope>
    <source>
        <strain evidence="2">Duluth1</strain>
        <tissue evidence="2">Whole animal</tissue>
    </source>
</reference>
<name>A0A9D4FKS0_DREPO</name>
<dbReference type="Proteomes" id="UP000828390">
    <property type="component" value="Unassembled WGS sequence"/>
</dbReference>
<dbReference type="Pfam" id="PF20231">
    <property type="entry name" value="DUF6589"/>
    <property type="match status" value="1"/>
</dbReference>
<reference evidence="2" key="1">
    <citation type="journal article" date="2019" name="bioRxiv">
        <title>The Genome of the Zebra Mussel, Dreissena polymorpha: A Resource for Invasive Species Research.</title>
        <authorList>
            <person name="McCartney M.A."/>
            <person name="Auch B."/>
            <person name="Kono T."/>
            <person name="Mallez S."/>
            <person name="Zhang Y."/>
            <person name="Obille A."/>
            <person name="Becker A."/>
            <person name="Abrahante J.E."/>
            <person name="Garbe J."/>
            <person name="Badalamenti J.P."/>
            <person name="Herman A."/>
            <person name="Mangelson H."/>
            <person name="Liachko I."/>
            <person name="Sullivan S."/>
            <person name="Sone E.D."/>
            <person name="Koren S."/>
            <person name="Silverstein K.A.T."/>
            <person name="Beckman K.B."/>
            <person name="Gohl D.M."/>
        </authorList>
    </citation>
    <scope>NUCLEOTIDE SEQUENCE</scope>
    <source>
        <strain evidence="2">Duluth1</strain>
        <tissue evidence="2">Whole animal</tissue>
    </source>
</reference>
<comment type="caution">
    <text evidence="2">The sequence shown here is derived from an EMBL/GenBank/DDBJ whole genome shotgun (WGS) entry which is preliminary data.</text>
</comment>
<feature type="domain" description="DUF6589" evidence="1">
    <location>
        <begin position="94"/>
        <end position="237"/>
    </location>
</feature>
<protein>
    <recommendedName>
        <fullName evidence="1">DUF6589 domain-containing protein</fullName>
    </recommendedName>
</protein>
<evidence type="ECO:0000313" key="3">
    <source>
        <dbReference type="Proteomes" id="UP000828390"/>
    </source>
</evidence>
<dbReference type="InterPro" id="IPR046496">
    <property type="entry name" value="DUF6589"/>
</dbReference>
<sequence length="241" mass="27545">MNIDGDIIHNERDSNVIIDRDNDVNTFIPKPFKIIGDNLDVCIAPTRMTMKKQRQSLHWFLTMVKQKRITYHDDLNKSSTVNQKQILDIPSSEWIPSSEQIDSILNNFVFHISTTLIKYIKMLSPIKVSYPSYIDHRYTHITSKKSIVLNCDLIDGLDASENSSQGMIKILQNFHDLAVPHSSDTILQKVVFGGDVLTNERAFAAQEAMQNCQSKFASLAGIIHRPEGLHREFNFLQVQKC</sequence>
<gene>
    <name evidence="2" type="ORF">DPMN_154316</name>
</gene>
<evidence type="ECO:0000313" key="2">
    <source>
        <dbReference type="EMBL" id="KAH3800678.1"/>
    </source>
</evidence>
<accession>A0A9D4FKS0</accession>
<dbReference type="EMBL" id="JAIWYP010000007">
    <property type="protein sequence ID" value="KAH3800678.1"/>
    <property type="molecule type" value="Genomic_DNA"/>
</dbReference>
<organism evidence="2 3">
    <name type="scientific">Dreissena polymorpha</name>
    <name type="common">Zebra mussel</name>
    <name type="synonym">Mytilus polymorpha</name>
    <dbReference type="NCBI Taxonomy" id="45954"/>
    <lineage>
        <taxon>Eukaryota</taxon>
        <taxon>Metazoa</taxon>
        <taxon>Spiralia</taxon>
        <taxon>Lophotrochozoa</taxon>
        <taxon>Mollusca</taxon>
        <taxon>Bivalvia</taxon>
        <taxon>Autobranchia</taxon>
        <taxon>Heteroconchia</taxon>
        <taxon>Euheterodonta</taxon>
        <taxon>Imparidentia</taxon>
        <taxon>Neoheterodontei</taxon>
        <taxon>Myida</taxon>
        <taxon>Dreissenoidea</taxon>
        <taxon>Dreissenidae</taxon>
        <taxon>Dreissena</taxon>
    </lineage>
</organism>
<proteinExistence type="predicted"/>
<dbReference type="OrthoDB" id="6141286at2759"/>
<evidence type="ECO:0000259" key="1">
    <source>
        <dbReference type="Pfam" id="PF20231"/>
    </source>
</evidence>